<proteinExistence type="predicted"/>
<evidence type="ECO:0000313" key="1">
    <source>
        <dbReference type="EMBL" id="MFC0477765.1"/>
    </source>
</evidence>
<dbReference type="InterPro" id="IPR025177">
    <property type="entry name" value="MciZ"/>
</dbReference>
<dbReference type="Proteomes" id="UP001589738">
    <property type="component" value="Unassembled WGS sequence"/>
</dbReference>
<gene>
    <name evidence="1" type="primary">mciZ</name>
    <name evidence="1" type="ORF">ACFFHF_21485</name>
</gene>
<reference evidence="1 2" key="1">
    <citation type="submission" date="2024-09" db="EMBL/GenBank/DDBJ databases">
        <authorList>
            <person name="Sun Q."/>
            <person name="Mori K."/>
        </authorList>
    </citation>
    <scope>NUCLEOTIDE SEQUENCE [LARGE SCALE GENOMIC DNA]</scope>
    <source>
        <strain evidence="1 2">CGMCC 1.9126</strain>
    </source>
</reference>
<dbReference type="Pfam" id="PF13072">
    <property type="entry name" value="MciZ"/>
    <property type="match status" value="1"/>
</dbReference>
<dbReference type="EMBL" id="JBHLUU010000124">
    <property type="protein sequence ID" value="MFC0477765.1"/>
    <property type="molecule type" value="Genomic_DNA"/>
</dbReference>
<accession>A0ABV6KWR5</accession>
<keyword evidence="2" id="KW-1185">Reference proteome</keyword>
<name>A0ABV6KWR5_9BACI</name>
<sequence>MKIYLHGKGIVLVGKAWEIRHKLLQYSKDYTLVKDWVEDERKKK</sequence>
<organism evidence="1 2">
    <name type="scientific">Robertmurraya beringensis</name>
    <dbReference type="NCBI Taxonomy" id="641660"/>
    <lineage>
        <taxon>Bacteria</taxon>
        <taxon>Bacillati</taxon>
        <taxon>Bacillota</taxon>
        <taxon>Bacilli</taxon>
        <taxon>Bacillales</taxon>
        <taxon>Bacillaceae</taxon>
        <taxon>Robertmurraya</taxon>
    </lineage>
</organism>
<protein>
    <submittedName>
        <fullName evidence="1">Z-ring formation inhibitor MciZ</fullName>
    </submittedName>
</protein>
<evidence type="ECO:0000313" key="2">
    <source>
        <dbReference type="Proteomes" id="UP001589738"/>
    </source>
</evidence>
<comment type="caution">
    <text evidence="1">The sequence shown here is derived from an EMBL/GenBank/DDBJ whole genome shotgun (WGS) entry which is preliminary data.</text>
</comment>
<dbReference type="RefSeq" id="WP_160546505.1">
    <property type="nucleotide sequence ID" value="NZ_JBHLUU010000124.1"/>
</dbReference>